<dbReference type="Proteomes" id="UP001295469">
    <property type="component" value="Chromosome C06"/>
</dbReference>
<reference evidence="2" key="1">
    <citation type="submission" date="2021-01" db="EMBL/GenBank/DDBJ databases">
        <authorList>
            <consortium name="Genoscope - CEA"/>
            <person name="William W."/>
        </authorList>
    </citation>
    <scope>NUCLEOTIDE SEQUENCE</scope>
</reference>
<proteinExistence type="predicted"/>
<sequence length="54" mass="6081">MDNSIIQQTSETESMVLVSLMLCLWLGLAFPSLCASHFLKNTMLAFISRVVYIN</sequence>
<evidence type="ECO:0000256" key="1">
    <source>
        <dbReference type="SAM" id="Phobius"/>
    </source>
</evidence>
<gene>
    <name evidence="2" type="ORF">DARMORV10_C06P20050.1</name>
</gene>
<keyword evidence="1" id="KW-0812">Transmembrane</keyword>
<feature type="transmembrane region" description="Helical" evidence="1">
    <location>
        <begin position="15"/>
        <end position="39"/>
    </location>
</feature>
<keyword evidence="1" id="KW-1133">Transmembrane helix</keyword>
<keyword evidence="1" id="KW-0472">Membrane</keyword>
<evidence type="ECO:0000313" key="2">
    <source>
        <dbReference type="EMBL" id="CAF2058138.1"/>
    </source>
</evidence>
<dbReference type="EMBL" id="HG994370">
    <property type="protein sequence ID" value="CAF2058138.1"/>
    <property type="molecule type" value="Genomic_DNA"/>
</dbReference>
<name>A0A816QBW6_BRANA</name>
<dbReference type="AlphaFoldDB" id="A0A816QBW6"/>
<accession>A0A816QBW6</accession>
<protein>
    <submittedName>
        <fullName evidence="2">(rape) hypothetical protein</fullName>
    </submittedName>
</protein>
<organism evidence="2">
    <name type="scientific">Brassica napus</name>
    <name type="common">Rape</name>
    <dbReference type="NCBI Taxonomy" id="3708"/>
    <lineage>
        <taxon>Eukaryota</taxon>
        <taxon>Viridiplantae</taxon>
        <taxon>Streptophyta</taxon>
        <taxon>Embryophyta</taxon>
        <taxon>Tracheophyta</taxon>
        <taxon>Spermatophyta</taxon>
        <taxon>Magnoliopsida</taxon>
        <taxon>eudicotyledons</taxon>
        <taxon>Gunneridae</taxon>
        <taxon>Pentapetalae</taxon>
        <taxon>rosids</taxon>
        <taxon>malvids</taxon>
        <taxon>Brassicales</taxon>
        <taxon>Brassicaceae</taxon>
        <taxon>Brassiceae</taxon>
        <taxon>Brassica</taxon>
    </lineage>
</organism>